<sequence>MLRGRGEASVEGPVQRSSAPDVLRYAGRPLAGPLRAEMEARLGADFSDVRLHTGTAAQRSAQELGARAYTSGSHVVIGQGGGDRHTLAHELTHVIQQRQGPVAGTDNGSGLKVSDPSDRFEQAAERNARAALARPVPERDAGPAHEGDRERSCGETPHVQRYAVVHPGTAQYPVLGTVDANGRPGAAAQDFFPGQVARPRMVKDPHTGEEEPVHSFVDADGNLNIEYRGQVPLRLAGNLDLAVEDTGNDPRQAKTFFATEKRINQTNERLRGRVSLDQTDNYMTLRRTTKILKIITRDKELTLWQVVPVVNRPATVLRPATQQRGLDVRLAQRCNEIATEVTGKQGLADSGEGRYFNALADVLGHLSPDRTAEQFRAPLERARQRAIAEHTDAAATALSGVMANMIRSVMAYRDDPAHADRLKAAYAKFKLNEFTPPAGIGDVFMIKALKGNATSGGLDFHFAGVVAKSGEDHVTMENYARHEEAKTLSGGDPQWYFQMYGPRQNMQSFHEQWGWERRFTPNSGEGNRLVLTILLQG</sequence>
<evidence type="ECO:0000259" key="2">
    <source>
        <dbReference type="Pfam" id="PF13699"/>
    </source>
</evidence>
<feature type="domain" description="eCIS core" evidence="2">
    <location>
        <begin position="29"/>
        <end position="100"/>
    </location>
</feature>
<name>A0A4Y3VU63_9ACTN</name>
<dbReference type="AlphaFoldDB" id="A0A4Y3VU63"/>
<evidence type="ECO:0000256" key="1">
    <source>
        <dbReference type="SAM" id="MobiDB-lite"/>
    </source>
</evidence>
<gene>
    <name evidence="3" type="ORF">SSP24_80520</name>
</gene>
<feature type="compositionally biased region" description="Basic and acidic residues" evidence="1">
    <location>
        <begin position="115"/>
        <end position="128"/>
    </location>
</feature>
<dbReference type="RefSeq" id="WP_373306803.1">
    <property type="nucleotide sequence ID" value="NZ_BJND01000107.1"/>
</dbReference>
<organism evidence="3 4">
    <name type="scientific">Streptomyces spinoverrucosus</name>
    <dbReference type="NCBI Taxonomy" id="284043"/>
    <lineage>
        <taxon>Bacteria</taxon>
        <taxon>Bacillati</taxon>
        <taxon>Actinomycetota</taxon>
        <taxon>Actinomycetes</taxon>
        <taxon>Kitasatosporales</taxon>
        <taxon>Streptomycetaceae</taxon>
        <taxon>Streptomyces</taxon>
    </lineage>
</organism>
<dbReference type="InterPro" id="IPR025295">
    <property type="entry name" value="eCIS_core_dom"/>
</dbReference>
<accession>A0A4Y3VU63</accession>
<feature type="region of interest" description="Disordered" evidence="1">
    <location>
        <begin position="99"/>
        <end position="156"/>
    </location>
</feature>
<keyword evidence="4" id="KW-1185">Reference proteome</keyword>
<reference evidence="3 4" key="1">
    <citation type="submission" date="2019-06" db="EMBL/GenBank/DDBJ databases">
        <title>Whole genome shotgun sequence of Streptomyces spinoverrucosus NBRC 14228.</title>
        <authorList>
            <person name="Hosoyama A."/>
            <person name="Uohara A."/>
            <person name="Ohji S."/>
            <person name="Ichikawa N."/>
        </authorList>
    </citation>
    <scope>NUCLEOTIDE SEQUENCE [LARGE SCALE GENOMIC DNA]</scope>
    <source>
        <strain evidence="3 4">NBRC 14228</strain>
    </source>
</reference>
<dbReference type="Proteomes" id="UP000317881">
    <property type="component" value="Unassembled WGS sequence"/>
</dbReference>
<evidence type="ECO:0000313" key="4">
    <source>
        <dbReference type="Proteomes" id="UP000317881"/>
    </source>
</evidence>
<feature type="compositionally biased region" description="Basic and acidic residues" evidence="1">
    <location>
        <begin position="136"/>
        <end position="153"/>
    </location>
</feature>
<proteinExistence type="predicted"/>
<evidence type="ECO:0000313" key="3">
    <source>
        <dbReference type="EMBL" id="GEC10397.1"/>
    </source>
</evidence>
<protein>
    <recommendedName>
        <fullName evidence="2">eCIS core domain-containing protein</fullName>
    </recommendedName>
</protein>
<dbReference type="EMBL" id="BJND01000107">
    <property type="protein sequence ID" value="GEC10397.1"/>
    <property type="molecule type" value="Genomic_DNA"/>
</dbReference>
<comment type="caution">
    <text evidence="3">The sequence shown here is derived from an EMBL/GenBank/DDBJ whole genome shotgun (WGS) entry which is preliminary data.</text>
</comment>
<dbReference type="Pfam" id="PF13699">
    <property type="entry name" value="eCIS_core"/>
    <property type="match status" value="1"/>
</dbReference>